<evidence type="ECO:0000256" key="1">
    <source>
        <dbReference type="ARBA" id="ARBA00022801"/>
    </source>
</evidence>
<keyword evidence="1" id="KW-0378">Hydrolase</keyword>
<dbReference type="Gene3D" id="3.90.245.10">
    <property type="entry name" value="Ribonucleoside hydrolase-like"/>
    <property type="match status" value="1"/>
</dbReference>
<organism evidence="4">
    <name type="scientific">marine metagenome</name>
    <dbReference type="NCBI Taxonomy" id="408172"/>
    <lineage>
        <taxon>unclassified sequences</taxon>
        <taxon>metagenomes</taxon>
        <taxon>ecological metagenomes</taxon>
    </lineage>
</organism>
<gene>
    <name evidence="4" type="ORF">METZ01_LOCUS196972</name>
</gene>
<feature type="non-terminal residue" evidence="4">
    <location>
        <position position="134"/>
    </location>
</feature>
<dbReference type="AlphaFoldDB" id="A0A382E0C7"/>
<keyword evidence="2" id="KW-0326">Glycosidase</keyword>
<dbReference type="PANTHER" id="PTHR12304:SF4">
    <property type="entry name" value="URIDINE NUCLEOSIDASE"/>
    <property type="match status" value="1"/>
</dbReference>
<dbReference type="PANTHER" id="PTHR12304">
    <property type="entry name" value="INOSINE-URIDINE PREFERRING NUCLEOSIDE HYDROLASE"/>
    <property type="match status" value="1"/>
</dbReference>
<dbReference type="GO" id="GO:0008477">
    <property type="term" value="F:purine nucleosidase activity"/>
    <property type="evidence" value="ECO:0007669"/>
    <property type="project" value="TreeGrafter"/>
</dbReference>
<reference evidence="4" key="1">
    <citation type="submission" date="2018-05" db="EMBL/GenBank/DDBJ databases">
        <authorList>
            <person name="Lanie J.A."/>
            <person name="Ng W.-L."/>
            <person name="Kazmierczak K.M."/>
            <person name="Andrzejewski T.M."/>
            <person name="Davidsen T.M."/>
            <person name="Wayne K.J."/>
            <person name="Tettelin H."/>
            <person name="Glass J.I."/>
            <person name="Rusch D."/>
            <person name="Podicherti R."/>
            <person name="Tsui H.-C.T."/>
            <person name="Winkler M.E."/>
        </authorList>
    </citation>
    <scope>NUCLEOTIDE SEQUENCE</scope>
</reference>
<proteinExistence type="predicted"/>
<evidence type="ECO:0000313" key="4">
    <source>
        <dbReference type="EMBL" id="SVB44118.1"/>
    </source>
</evidence>
<protein>
    <recommendedName>
        <fullName evidence="3">Inosine/uridine-preferring nucleoside hydrolase domain-containing protein</fullName>
    </recommendedName>
</protein>
<dbReference type="Pfam" id="PF01156">
    <property type="entry name" value="IU_nuc_hydro"/>
    <property type="match status" value="1"/>
</dbReference>
<feature type="domain" description="Inosine/uridine-preferring nucleoside hydrolase" evidence="3">
    <location>
        <begin position="15"/>
        <end position="133"/>
    </location>
</feature>
<sequence length="134" mass="14492">MAMGTGAAVAQQHRVIFDTDFAVPPQDDGMALILALHSPEIEILGITTVAGNFSVERATSDVLRVLEIVQRTDIPVYRGADMPLVHEKSDYATLVWGEWWSDEPPPPPPGGFATKQAEAIGAAEFIMQTVKAHP</sequence>
<dbReference type="InterPro" id="IPR023186">
    <property type="entry name" value="IUNH"/>
</dbReference>
<dbReference type="InterPro" id="IPR036452">
    <property type="entry name" value="Ribo_hydro-like"/>
</dbReference>
<dbReference type="EMBL" id="UINC01042030">
    <property type="protein sequence ID" value="SVB44118.1"/>
    <property type="molecule type" value="Genomic_DNA"/>
</dbReference>
<name>A0A382E0C7_9ZZZZ</name>
<dbReference type="SUPFAM" id="SSF53590">
    <property type="entry name" value="Nucleoside hydrolase"/>
    <property type="match status" value="1"/>
</dbReference>
<dbReference type="GO" id="GO:0005829">
    <property type="term" value="C:cytosol"/>
    <property type="evidence" value="ECO:0007669"/>
    <property type="project" value="TreeGrafter"/>
</dbReference>
<dbReference type="InterPro" id="IPR001910">
    <property type="entry name" value="Inosine/uridine_hydrolase_dom"/>
</dbReference>
<accession>A0A382E0C7</accession>
<evidence type="ECO:0000256" key="2">
    <source>
        <dbReference type="ARBA" id="ARBA00023295"/>
    </source>
</evidence>
<dbReference type="GO" id="GO:0006152">
    <property type="term" value="P:purine nucleoside catabolic process"/>
    <property type="evidence" value="ECO:0007669"/>
    <property type="project" value="TreeGrafter"/>
</dbReference>
<evidence type="ECO:0000259" key="3">
    <source>
        <dbReference type="Pfam" id="PF01156"/>
    </source>
</evidence>